<evidence type="ECO:0000313" key="8">
    <source>
        <dbReference type="Proteomes" id="UP000824469"/>
    </source>
</evidence>
<keyword evidence="2 5" id="KW-0812">Transmembrane</keyword>
<dbReference type="GO" id="GO:1902600">
    <property type="term" value="P:proton transmembrane transport"/>
    <property type="evidence" value="ECO:0007669"/>
    <property type="project" value="InterPro"/>
</dbReference>
<dbReference type="GO" id="GO:0016020">
    <property type="term" value="C:membrane"/>
    <property type="evidence" value="ECO:0007669"/>
    <property type="project" value="UniProtKB-SubCell"/>
</dbReference>
<dbReference type="Gene3D" id="1.20.1530.20">
    <property type="match status" value="1"/>
</dbReference>
<dbReference type="Pfam" id="PF00999">
    <property type="entry name" value="Na_H_Exchanger"/>
    <property type="match status" value="1"/>
</dbReference>
<accession>A0AA38CFY9</accession>
<evidence type="ECO:0000256" key="3">
    <source>
        <dbReference type="ARBA" id="ARBA00022989"/>
    </source>
</evidence>
<keyword evidence="4 5" id="KW-0472">Membrane</keyword>
<dbReference type="GO" id="GO:0009507">
    <property type="term" value="C:chloroplast"/>
    <property type="evidence" value="ECO:0007669"/>
    <property type="project" value="TreeGrafter"/>
</dbReference>
<protein>
    <recommendedName>
        <fullName evidence="6">Cation/H+ exchanger transmembrane domain-containing protein</fullName>
    </recommendedName>
</protein>
<comment type="subcellular location">
    <subcellularLocation>
        <location evidence="1">Membrane</location>
        <topology evidence="1">Multi-pass membrane protein</topology>
    </subcellularLocation>
</comment>
<evidence type="ECO:0000259" key="6">
    <source>
        <dbReference type="Pfam" id="PF00999"/>
    </source>
</evidence>
<comment type="caution">
    <text evidence="7">The sequence shown here is derived from an EMBL/GenBank/DDBJ whole genome shotgun (WGS) entry which is preliminary data.</text>
</comment>
<organism evidence="7 8">
    <name type="scientific">Taxus chinensis</name>
    <name type="common">Chinese yew</name>
    <name type="synonym">Taxus wallichiana var. chinensis</name>
    <dbReference type="NCBI Taxonomy" id="29808"/>
    <lineage>
        <taxon>Eukaryota</taxon>
        <taxon>Viridiplantae</taxon>
        <taxon>Streptophyta</taxon>
        <taxon>Embryophyta</taxon>
        <taxon>Tracheophyta</taxon>
        <taxon>Spermatophyta</taxon>
        <taxon>Pinopsida</taxon>
        <taxon>Pinidae</taxon>
        <taxon>Conifers II</taxon>
        <taxon>Cupressales</taxon>
        <taxon>Taxaceae</taxon>
        <taxon>Taxus</taxon>
    </lineage>
</organism>
<evidence type="ECO:0000256" key="2">
    <source>
        <dbReference type="ARBA" id="ARBA00022692"/>
    </source>
</evidence>
<evidence type="ECO:0000256" key="1">
    <source>
        <dbReference type="ARBA" id="ARBA00004141"/>
    </source>
</evidence>
<keyword evidence="8" id="KW-1185">Reference proteome</keyword>
<feature type="transmembrane region" description="Helical" evidence="5">
    <location>
        <begin position="71"/>
        <end position="91"/>
    </location>
</feature>
<dbReference type="InterPro" id="IPR038770">
    <property type="entry name" value="Na+/solute_symporter_sf"/>
</dbReference>
<dbReference type="PANTHER" id="PTHR46157:SF4">
    <property type="entry name" value="K(+) EFFLUX ANTIPORTER 3, CHLOROPLASTIC"/>
    <property type="match status" value="1"/>
</dbReference>
<dbReference type="EMBL" id="JAHRHJ020000009">
    <property type="protein sequence ID" value="KAH9300561.1"/>
    <property type="molecule type" value="Genomic_DNA"/>
</dbReference>
<reference evidence="7 8" key="1">
    <citation type="journal article" date="2021" name="Nat. Plants">
        <title>The Taxus genome provides insights into paclitaxel biosynthesis.</title>
        <authorList>
            <person name="Xiong X."/>
            <person name="Gou J."/>
            <person name="Liao Q."/>
            <person name="Li Y."/>
            <person name="Zhou Q."/>
            <person name="Bi G."/>
            <person name="Li C."/>
            <person name="Du R."/>
            <person name="Wang X."/>
            <person name="Sun T."/>
            <person name="Guo L."/>
            <person name="Liang H."/>
            <person name="Lu P."/>
            <person name="Wu Y."/>
            <person name="Zhang Z."/>
            <person name="Ro D.K."/>
            <person name="Shang Y."/>
            <person name="Huang S."/>
            <person name="Yan J."/>
        </authorList>
    </citation>
    <scope>NUCLEOTIDE SEQUENCE [LARGE SCALE GENOMIC DNA]</scope>
    <source>
        <strain evidence="7">Ta-2019</strain>
    </source>
</reference>
<feature type="non-terminal residue" evidence="7">
    <location>
        <position position="164"/>
    </location>
</feature>
<proteinExistence type="predicted"/>
<dbReference type="Proteomes" id="UP000824469">
    <property type="component" value="Unassembled WGS sequence"/>
</dbReference>
<dbReference type="GO" id="GO:0015297">
    <property type="term" value="F:antiporter activity"/>
    <property type="evidence" value="ECO:0007669"/>
    <property type="project" value="InterPro"/>
</dbReference>
<gene>
    <name evidence="7" type="ORF">KI387_012144</name>
</gene>
<dbReference type="AlphaFoldDB" id="A0AA38CFY9"/>
<name>A0AA38CFY9_TAXCH</name>
<keyword evidence="3 5" id="KW-1133">Transmembrane helix</keyword>
<evidence type="ECO:0000256" key="5">
    <source>
        <dbReference type="SAM" id="Phobius"/>
    </source>
</evidence>
<sequence>LLIREWPNVLSLLGGLIAIKTLIIAAIGPRVGLSIQESTRIGLLLSQGGEFAFVVFSLANRLGVLPLELNRLLIIVVVLSMALTPLLYEFGRKAAEVIDSRFEENEKATEIQNFDATEPIVILGFGQMGQVLANFLSTPLAAGFDGDMAGLPYVAFDLDPKVIK</sequence>
<feature type="transmembrane region" description="Helical" evidence="5">
    <location>
        <begin position="6"/>
        <end position="29"/>
    </location>
</feature>
<feature type="transmembrane region" description="Helical" evidence="5">
    <location>
        <begin position="41"/>
        <end position="59"/>
    </location>
</feature>
<dbReference type="InterPro" id="IPR006153">
    <property type="entry name" value="Cation/H_exchanger_TM"/>
</dbReference>
<feature type="non-terminal residue" evidence="7">
    <location>
        <position position="1"/>
    </location>
</feature>
<evidence type="ECO:0000256" key="4">
    <source>
        <dbReference type="ARBA" id="ARBA00023136"/>
    </source>
</evidence>
<evidence type="ECO:0000313" key="7">
    <source>
        <dbReference type="EMBL" id="KAH9300561.1"/>
    </source>
</evidence>
<feature type="domain" description="Cation/H+ exchanger transmembrane" evidence="6">
    <location>
        <begin position="5"/>
        <end position="87"/>
    </location>
</feature>
<dbReference type="PANTHER" id="PTHR46157">
    <property type="entry name" value="K(+) EFFLUX ANTIPORTER 3, CHLOROPLASTIC"/>
    <property type="match status" value="1"/>
</dbReference>